<accession>A0ABP7V4D7</accession>
<proteinExistence type="predicted"/>
<keyword evidence="2" id="KW-1133">Transmembrane helix</keyword>
<name>A0ABP7V4D7_9BACI</name>
<gene>
    <name evidence="3" type="ORF">GCM10022410_02850</name>
</gene>
<keyword evidence="4" id="KW-1185">Reference proteome</keyword>
<dbReference type="Proteomes" id="UP001501734">
    <property type="component" value="Unassembled WGS sequence"/>
</dbReference>
<keyword evidence="2" id="KW-0812">Transmembrane</keyword>
<feature type="region of interest" description="Disordered" evidence="1">
    <location>
        <begin position="1"/>
        <end position="23"/>
    </location>
</feature>
<comment type="caution">
    <text evidence="3">The sequence shown here is derived from an EMBL/GenBank/DDBJ whole genome shotgun (WGS) entry which is preliminary data.</text>
</comment>
<keyword evidence="2" id="KW-0472">Membrane</keyword>
<reference evidence="4" key="1">
    <citation type="journal article" date="2019" name="Int. J. Syst. Evol. Microbiol.">
        <title>The Global Catalogue of Microorganisms (GCM) 10K type strain sequencing project: providing services to taxonomists for standard genome sequencing and annotation.</title>
        <authorList>
            <consortium name="The Broad Institute Genomics Platform"/>
            <consortium name="The Broad Institute Genome Sequencing Center for Infectious Disease"/>
            <person name="Wu L."/>
            <person name="Ma J."/>
        </authorList>
    </citation>
    <scope>NUCLEOTIDE SEQUENCE [LARGE SCALE GENOMIC DNA]</scope>
    <source>
        <strain evidence="4">JCM 17250</strain>
    </source>
</reference>
<evidence type="ECO:0000256" key="1">
    <source>
        <dbReference type="SAM" id="MobiDB-lite"/>
    </source>
</evidence>
<evidence type="ECO:0008006" key="5">
    <source>
        <dbReference type="Google" id="ProtNLM"/>
    </source>
</evidence>
<organism evidence="3 4">
    <name type="scientific">Amphibacillus indicireducens</name>
    <dbReference type="NCBI Taxonomy" id="1076330"/>
    <lineage>
        <taxon>Bacteria</taxon>
        <taxon>Bacillati</taxon>
        <taxon>Bacillota</taxon>
        <taxon>Bacilli</taxon>
        <taxon>Bacillales</taxon>
        <taxon>Bacillaceae</taxon>
        <taxon>Amphibacillus</taxon>
    </lineage>
</organism>
<feature type="transmembrane region" description="Helical" evidence="2">
    <location>
        <begin position="34"/>
        <end position="51"/>
    </location>
</feature>
<evidence type="ECO:0000256" key="2">
    <source>
        <dbReference type="SAM" id="Phobius"/>
    </source>
</evidence>
<protein>
    <recommendedName>
        <fullName evidence="5">Bypass of forespore C C-terminal domain-containing protein</fullName>
    </recommendedName>
</protein>
<dbReference type="EMBL" id="BAABDL010000014">
    <property type="protein sequence ID" value="GAA4059094.1"/>
    <property type="molecule type" value="Genomic_DNA"/>
</dbReference>
<sequence>MREKSNHHLNKAPDHANDKIDDQKKQTFSNKQRGLIFATVTVLVILIIVLIQSNSQSNSKAYHADEAYQNVERKITEKNELDQIENPSSTESNVATYEEQIAELGELPEGHIILQDIDGTVSYISEEEYNKLLNQDVRENTVADETADPKEVFEDIEIEIMPADDFVWHQTRGQFIYFVQKAVPMLYAQNILAADFDTNTYVMEILLDIDSTFELPNDFEDRMLLAYQNSGYQVIAPDQLTIEYVMGNLDEFLENY</sequence>
<dbReference type="RefSeq" id="WP_344909645.1">
    <property type="nucleotide sequence ID" value="NZ_BAABDL010000014.1"/>
</dbReference>
<evidence type="ECO:0000313" key="4">
    <source>
        <dbReference type="Proteomes" id="UP001501734"/>
    </source>
</evidence>
<evidence type="ECO:0000313" key="3">
    <source>
        <dbReference type="EMBL" id="GAA4059094.1"/>
    </source>
</evidence>